<accession>A0A8C5F8S2</accession>
<dbReference type="PANTHER" id="PTHR15077">
    <property type="entry name" value="FAS-ASSOCIATING DEATH DOMAIN-CONTAINING PROTEIN FADD"/>
    <property type="match status" value="1"/>
</dbReference>
<dbReference type="Ensembl" id="ENSGMOT00000017368.2">
    <property type="protein sequence ID" value="ENSGMOP00000016944.1"/>
    <property type="gene ID" value="ENSGMOG00000015783.2"/>
</dbReference>
<evidence type="ECO:0000313" key="3">
    <source>
        <dbReference type="Ensembl" id="ENSGMOP00000016944.1"/>
    </source>
</evidence>
<keyword evidence="4" id="KW-1185">Reference proteome</keyword>
<proteinExistence type="predicted"/>
<dbReference type="Pfam" id="PF00531">
    <property type="entry name" value="Death"/>
    <property type="match status" value="1"/>
</dbReference>
<evidence type="ECO:0000259" key="2">
    <source>
        <dbReference type="PROSITE" id="PS50168"/>
    </source>
</evidence>
<dbReference type="OrthoDB" id="100767at2759"/>
<dbReference type="SUPFAM" id="SSF47986">
    <property type="entry name" value="DEATH domain"/>
    <property type="match status" value="2"/>
</dbReference>
<dbReference type="Gene3D" id="1.10.533.10">
    <property type="entry name" value="Death Domain, Fas"/>
    <property type="match status" value="2"/>
</dbReference>
<dbReference type="Proteomes" id="UP000694546">
    <property type="component" value="Chromosome 14"/>
</dbReference>
<feature type="domain" description="Death" evidence="1">
    <location>
        <begin position="102"/>
        <end position="187"/>
    </location>
</feature>
<evidence type="ECO:0000313" key="4">
    <source>
        <dbReference type="Proteomes" id="UP000694546"/>
    </source>
</evidence>
<sequence length="193" mass="21905">MSADLFKQKLLQVSNQLTESQLKDLTFLCGFIGKARLEKITQGYELFEVLIERKKIQHDDAVFLSDLLTQVGRSDLSDLFTTGNLGPTGGPNDPRDAEGVNINLAAEVIAEHLGRNWRKLARKLGLSEVKIKNIERRGQQMDLEEVAMEMVREWRSTRRGEAKAEHLLVALRACEMNLTAEKVEERLREASEQ</sequence>
<dbReference type="RefSeq" id="XP_030232742.1">
    <property type="nucleotide sequence ID" value="XM_030376882.1"/>
</dbReference>
<dbReference type="PROSITE" id="PS50168">
    <property type="entry name" value="DED"/>
    <property type="match status" value="1"/>
</dbReference>
<feature type="domain" description="DED" evidence="2">
    <location>
        <begin position="5"/>
        <end position="82"/>
    </location>
</feature>
<organism evidence="3 4">
    <name type="scientific">Gadus morhua</name>
    <name type="common">Atlantic cod</name>
    <dbReference type="NCBI Taxonomy" id="8049"/>
    <lineage>
        <taxon>Eukaryota</taxon>
        <taxon>Metazoa</taxon>
        <taxon>Chordata</taxon>
        <taxon>Craniata</taxon>
        <taxon>Vertebrata</taxon>
        <taxon>Euteleostomi</taxon>
        <taxon>Actinopterygii</taxon>
        <taxon>Neopterygii</taxon>
        <taxon>Teleostei</taxon>
        <taxon>Neoteleostei</taxon>
        <taxon>Acanthomorphata</taxon>
        <taxon>Zeiogadaria</taxon>
        <taxon>Gadariae</taxon>
        <taxon>Gadiformes</taxon>
        <taxon>Gadoidei</taxon>
        <taxon>Gadidae</taxon>
        <taxon>Gadus</taxon>
    </lineage>
</organism>
<dbReference type="GeneTree" id="ENSGT00390000002105"/>
<dbReference type="GO" id="GO:0089720">
    <property type="term" value="F:caspase binding"/>
    <property type="evidence" value="ECO:0007669"/>
    <property type="project" value="TreeGrafter"/>
</dbReference>
<dbReference type="InterPro" id="IPR001875">
    <property type="entry name" value="DED_dom"/>
</dbReference>
<reference evidence="3" key="1">
    <citation type="submission" date="2025-08" db="UniProtKB">
        <authorList>
            <consortium name="Ensembl"/>
        </authorList>
    </citation>
    <scope>IDENTIFICATION</scope>
</reference>
<dbReference type="GO" id="GO:0045089">
    <property type="term" value="P:positive regulation of innate immune response"/>
    <property type="evidence" value="ECO:0007669"/>
    <property type="project" value="TreeGrafter"/>
</dbReference>
<dbReference type="CDD" id="cd08336">
    <property type="entry name" value="DED_FADD"/>
    <property type="match status" value="1"/>
</dbReference>
<name>A0A8C5F8S2_GADMO</name>
<reference evidence="3" key="2">
    <citation type="submission" date="2025-09" db="UniProtKB">
        <authorList>
            <consortium name="Ensembl"/>
        </authorList>
    </citation>
    <scope>IDENTIFICATION</scope>
</reference>
<protein>
    <submittedName>
        <fullName evidence="3">Uncharacterized protein</fullName>
    </submittedName>
</protein>
<dbReference type="Pfam" id="PF01335">
    <property type="entry name" value="DED"/>
    <property type="match status" value="1"/>
</dbReference>
<dbReference type="SMART" id="SM00005">
    <property type="entry name" value="DEATH"/>
    <property type="match status" value="1"/>
</dbReference>
<evidence type="ECO:0000259" key="1">
    <source>
        <dbReference type="PROSITE" id="PS50017"/>
    </source>
</evidence>
<dbReference type="SMART" id="SM00031">
    <property type="entry name" value="DED"/>
    <property type="match status" value="1"/>
</dbReference>
<dbReference type="OMA" id="CKMNLVA"/>
<dbReference type="GO" id="GO:0031265">
    <property type="term" value="C:CD95 death-inducing signaling complex"/>
    <property type="evidence" value="ECO:0007669"/>
    <property type="project" value="TreeGrafter"/>
</dbReference>
<dbReference type="PANTHER" id="PTHR15077:SF10">
    <property type="entry name" value="FAS-ASSOCIATED DEATH DOMAIN PROTEIN"/>
    <property type="match status" value="1"/>
</dbReference>
<dbReference type="InterPro" id="IPR016729">
    <property type="entry name" value="FADD"/>
</dbReference>
<dbReference type="AlphaFoldDB" id="A0A8C5F8S2"/>
<dbReference type="GeneID" id="115558617"/>
<dbReference type="PROSITE" id="PS50017">
    <property type="entry name" value="DEATH_DOMAIN"/>
    <property type="match status" value="1"/>
</dbReference>
<dbReference type="GO" id="GO:0042981">
    <property type="term" value="P:regulation of apoptotic process"/>
    <property type="evidence" value="ECO:0007669"/>
    <property type="project" value="InterPro"/>
</dbReference>
<dbReference type="InterPro" id="IPR011029">
    <property type="entry name" value="DEATH-like_dom_sf"/>
</dbReference>
<dbReference type="GO" id="GO:0005123">
    <property type="term" value="F:death receptor binding"/>
    <property type="evidence" value="ECO:0007669"/>
    <property type="project" value="TreeGrafter"/>
</dbReference>
<dbReference type="InterPro" id="IPR000488">
    <property type="entry name" value="Death_dom"/>
</dbReference>
<dbReference type="GO" id="GO:0097191">
    <property type="term" value="P:extrinsic apoptotic signaling pathway"/>
    <property type="evidence" value="ECO:0007669"/>
    <property type="project" value="TreeGrafter"/>
</dbReference>
<gene>
    <name evidence="3" type="primary">fadd</name>
</gene>